<dbReference type="EMBL" id="KN822006">
    <property type="protein sequence ID" value="KIM69541.1"/>
    <property type="molecule type" value="Genomic_DNA"/>
</dbReference>
<dbReference type="GO" id="GO:0006032">
    <property type="term" value="P:chitin catabolic process"/>
    <property type="evidence" value="ECO:0007669"/>
    <property type="project" value="TreeGrafter"/>
</dbReference>
<dbReference type="GO" id="GO:0005576">
    <property type="term" value="C:extracellular region"/>
    <property type="evidence" value="ECO:0007669"/>
    <property type="project" value="TreeGrafter"/>
</dbReference>
<dbReference type="GO" id="GO:0008061">
    <property type="term" value="F:chitin binding"/>
    <property type="evidence" value="ECO:0007669"/>
    <property type="project" value="InterPro"/>
</dbReference>
<dbReference type="InParanoid" id="A0A0C3ENW7"/>
<dbReference type="Proteomes" id="UP000053989">
    <property type="component" value="Unassembled WGS sequence"/>
</dbReference>
<proteinExistence type="predicted"/>
<dbReference type="GO" id="GO:0004568">
    <property type="term" value="F:chitinase activity"/>
    <property type="evidence" value="ECO:0007669"/>
    <property type="project" value="TreeGrafter"/>
</dbReference>
<dbReference type="InterPro" id="IPR029070">
    <property type="entry name" value="Chitinase_insertion_sf"/>
</dbReference>
<evidence type="ECO:0000313" key="3">
    <source>
        <dbReference type="Proteomes" id="UP000053989"/>
    </source>
</evidence>
<dbReference type="SMART" id="SM00636">
    <property type="entry name" value="Glyco_18"/>
    <property type="match status" value="1"/>
</dbReference>
<evidence type="ECO:0000313" key="2">
    <source>
        <dbReference type="EMBL" id="KIM69541.1"/>
    </source>
</evidence>
<keyword evidence="2" id="KW-0378">Hydrolase</keyword>
<dbReference type="InterPro" id="IPR050314">
    <property type="entry name" value="Glycosyl_Hydrlase_18"/>
</dbReference>
<dbReference type="GO" id="GO:0005975">
    <property type="term" value="P:carbohydrate metabolic process"/>
    <property type="evidence" value="ECO:0007669"/>
    <property type="project" value="InterPro"/>
</dbReference>
<reference evidence="3" key="2">
    <citation type="submission" date="2015-01" db="EMBL/GenBank/DDBJ databases">
        <title>Evolutionary Origins and Diversification of the Mycorrhizal Mutualists.</title>
        <authorList>
            <consortium name="DOE Joint Genome Institute"/>
            <consortium name="Mycorrhizal Genomics Consortium"/>
            <person name="Kohler A."/>
            <person name="Kuo A."/>
            <person name="Nagy L.G."/>
            <person name="Floudas D."/>
            <person name="Copeland A."/>
            <person name="Barry K.W."/>
            <person name="Cichocki N."/>
            <person name="Veneault-Fourrey C."/>
            <person name="LaButti K."/>
            <person name="Lindquist E.A."/>
            <person name="Lipzen A."/>
            <person name="Lundell T."/>
            <person name="Morin E."/>
            <person name="Murat C."/>
            <person name="Riley R."/>
            <person name="Ohm R."/>
            <person name="Sun H."/>
            <person name="Tunlid A."/>
            <person name="Henrissat B."/>
            <person name="Grigoriev I.V."/>
            <person name="Hibbett D.S."/>
            <person name="Martin F."/>
        </authorList>
    </citation>
    <scope>NUCLEOTIDE SEQUENCE [LARGE SCALE GENOMIC DNA]</scope>
    <source>
        <strain evidence="3">Foug A</strain>
    </source>
</reference>
<dbReference type="PROSITE" id="PS51910">
    <property type="entry name" value="GH18_2"/>
    <property type="match status" value="1"/>
</dbReference>
<dbReference type="PANTHER" id="PTHR11177">
    <property type="entry name" value="CHITINASE"/>
    <property type="match status" value="1"/>
</dbReference>
<protein>
    <submittedName>
        <fullName evidence="2">Glycoside hydrolase family 18 protein</fullName>
    </submittedName>
</protein>
<gene>
    <name evidence="2" type="ORF">SCLCIDRAFT_55337</name>
</gene>
<dbReference type="HOGENOM" id="CLU_002833_6_1_1"/>
<accession>A0A0C3ENW7</accession>
<dbReference type="Pfam" id="PF00704">
    <property type="entry name" value="Glyco_hydro_18"/>
    <property type="match status" value="1"/>
</dbReference>
<name>A0A0C3ENW7_9AGAM</name>
<feature type="non-terminal residue" evidence="2">
    <location>
        <position position="1"/>
    </location>
</feature>
<feature type="non-terminal residue" evidence="2">
    <location>
        <position position="379"/>
    </location>
</feature>
<dbReference type="Gene3D" id="3.10.50.10">
    <property type="match status" value="1"/>
</dbReference>
<dbReference type="InterPro" id="IPR001223">
    <property type="entry name" value="Glyco_hydro18_cat"/>
</dbReference>
<organism evidence="2 3">
    <name type="scientific">Scleroderma citrinum Foug A</name>
    <dbReference type="NCBI Taxonomy" id="1036808"/>
    <lineage>
        <taxon>Eukaryota</taxon>
        <taxon>Fungi</taxon>
        <taxon>Dikarya</taxon>
        <taxon>Basidiomycota</taxon>
        <taxon>Agaricomycotina</taxon>
        <taxon>Agaricomycetes</taxon>
        <taxon>Agaricomycetidae</taxon>
        <taxon>Boletales</taxon>
        <taxon>Sclerodermatineae</taxon>
        <taxon>Sclerodermataceae</taxon>
        <taxon>Scleroderma</taxon>
    </lineage>
</organism>
<dbReference type="InterPro" id="IPR011583">
    <property type="entry name" value="Chitinase_II/V-like_cat"/>
</dbReference>
<dbReference type="Gene3D" id="3.20.20.80">
    <property type="entry name" value="Glycosidases"/>
    <property type="match status" value="1"/>
</dbReference>
<reference evidence="2 3" key="1">
    <citation type="submission" date="2014-04" db="EMBL/GenBank/DDBJ databases">
        <authorList>
            <consortium name="DOE Joint Genome Institute"/>
            <person name="Kuo A."/>
            <person name="Kohler A."/>
            <person name="Nagy L.G."/>
            <person name="Floudas D."/>
            <person name="Copeland A."/>
            <person name="Barry K.W."/>
            <person name="Cichocki N."/>
            <person name="Veneault-Fourrey C."/>
            <person name="LaButti K."/>
            <person name="Lindquist E.A."/>
            <person name="Lipzen A."/>
            <person name="Lundell T."/>
            <person name="Morin E."/>
            <person name="Murat C."/>
            <person name="Sun H."/>
            <person name="Tunlid A."/>
            <person name="Henrissat B."/>
            <person name="Grigoriev I.V."/>
            <person name="Hibbett D.S."/>
            <person name="Martin F."/>
            <person name="Nordberg H.P."/>
            <person name="Cantor M.N."/>
            <person name="Hua S.X."/>
        </authorList>
    </citation>
    <scope>NUCLEOTIDE SEQUENCE [LARGE SCALE GENOMIC DNA]</scope>
    <source>
        <strain evidence="2 3">Foug A</strain>
    </source>
</reference>
<dbReference type="PANTHER" id="PTHR11177:SF392">
    <property type="entry name" value="HAP41P"/>
    <property type="match status" value="1"/>
</dbReference>
<dbReference type="AlphaFoldDB" id="A0A0C3ENW7"/>
<dbReference type="SUPFAM" id="SSF54556">
    <property type="entry name" value="Chitinase insertion domain"/>
    <property type="match status" value="1"/>
</dbReference>
<feature type="domain" description="GH18" evidence="1">
    <location>
        <begin position="1"/>
        <end position="379"/>
    </location>
</feature>
<dbReference type="InterPro" id="IPR017853">
    <property type="entry name" value="GH"/>
</dbReference>
<evidence type="ECO:0000259" key="1">
    <source>
        <dbReference type="PROSITE" id="PS51910"/>
    </source>
</evidence>
<keyword evidence="3" id="KW-1185">Reference proteome</keyword>
<dbReference type="STRING" id="1036808.A0A0C3ENW7"/>
<sequence>IATAWYAGWHASDFPVSSINWKNYNTLVYAFAETTPSVNSITLEGSDPDVLPGFVSAAHQNGVSALVGIGGWSGSAYFSSDLGSADNRTAFANTLSNFVQQYNLDGLSFDWEYPGVQAAGQNVVSPMDTSNFLAFLQEFRNTPVGKKLILAASVPVSPFRDAQGNTSKDLSGFAKVLNYITIMDYDIFGSWSSAVGPNAPLADSCAPTQYQQGSATSAVNKWMSTGFPANQIVLGVPSYGHSYRVKSSDAFVNNPTSKLGLSSNELAAYPPFDQNDQPEGDAWGGSAGTFEFWGLIKGGFLDEQGAPAQGIYSRFDSCSQTPYVYNEDSQVMVSYDDRASFSAKGAYIKQNGLRGFSMWEAGGDYQNLLLDAIRLSIGF</sequence>
<dbReference type="SUPFAM" id="SSF51445">
    <property type="entry name" value="(Trans)glycosidases"/>
    <property type="match status" value="1"/>
</dbReference>
<dbReference type="OrthoDB" id="73875at2759"/>